<dbReference type="GO" id="GO:0006888">
    <property type="term" value="P:endoplasmic reticulum to Golgi vesicle-mediated transport"/>
    <property type="evidence" value="ECO:0007669"/>
    <property type="project" value="TreeGrafter"/>
</dbReference>
<keyword evidence="9" id="KW-0472">Membrane</keyword>
<evidence type="ECO:0000313" key="11">
    <source>
        <dbReference type="EMBL" id="EIW79352.1"/>
    </source>
</evidence>
<dbReference type="SUPFAM" id="SSF48452">
    <property type="entry name" value="TPR-like"/>
    <property type="match status" value="1"/>
</dbReference>
<keyword evidence="7" id="KW-0653">Protein transport</keyword>
<evidence type="ECO:0000256" key="1">
    <source>
        <dbReference type="ARBA" id="ARBA00004255"/>
    </source>
</evidence>
<dbReference type="PANTHER" id="PTHR10805:SF0">
    <property type="entry name" value="COATOMER SUBUNIT EPSILON"/>
    <property type="match status" value="1"/>
</dbReference>
<evidence type="ECO:0000256" key="7">
    <source>
        <dbReference type="ARBA" id="ARBA00022927"/>
    </source>
</evidence>
<reference evidence="12" key="1">
    <citation type="journal article" date="2012" name="Science">
        <title>The Paleozoic origin of enzymatic lignin decomposition reconstructed from 31 fungal genomes.</title>
        <authorList>
            <person name="Floudas D."/>
            <person name="Binder M."/>
            <person name="Riley R."/>
            <person name="Barry K."/>
            <person name="Blanchette R.A."/>
            <person name="Henrissat B."/>
            <person name="Martinez A.T."/>
            <person name="Otillar R."/>
            <person name="Spatafora J.W."/>
            <person name="Yadav J.S."/>
            <person name="Aerts A."/>
            <person name="Benoit I."/>
            <person name="Boyd A."/>
            <person name="Carlson A."/>
            <person name="Copeland A."/>
            <person name="Coutinho P.M."/>
            <person name="de Vries R.P."/>
            <person name="Ferreira P."/>
            <person name="Findley K."/>
            <person name="Foster B."/>
            <person name="Gaskell J."/>
            <person name="Glotzer D."/>
            <person name="Gorecki P."/>
            <person name="Heitman J."/>
            <person name="Hesse C."/>
            <person name="Hori C."/>
            <person name="Igarashi K."/>
            <person name="Jurgens J.A."/>
            <person name="Kallen N."/>
            <person name="Kersten P."/>
            <person name="Kohler A."/>
            <person name="Kuees U."/>
            <person name="Kumar T.K.A."/>
            <person name="Kuo A."/>
            <person name="LaButti K."/>
            <person name="Larrondo L.F."/>
            <person name="Lindquist E."/>
            <person name="Ling A."/>
            <person name="Lombard V."/>
            <person name="Lucas S."/>
            <person name="Lundell T."/>
            <person name="Martin R."/>
            <person name="McLaughlin D.J."/>
            <person name="Morgenstern I."/>
            <person name="Morin E."/>
            <person name="Murat C."/>
            <person name="Nagy L.G."/>
            <person name="Nolan M."/>
            <person name="Ohm R.A."/>
            <person name="Patyshakuliyeva A."/>
            <person name="Rokas A."/>
            <person name="Ruiz-Duenas F.J."/>
            <person name="Sabat G."/>
            <person name="Salamov A."/>
            <person name="Samejima M."/>
            <person name="Schmutz J."/>
            <person name="Slot J.C."/>
            <person name="St John F."/>
            <person name="Stenlid J."/>
            <person name="Sun H."/>
            <person name="Sun S."/>
            <person name="Syed K."/>
            <person name="Tsang A."/>
            <person name="Wiebenga A."/>
            <person name="Young D."/>
            <person name="Pisabarro A."/>
            <person name="Eastwood D.C."/>
            <person name="Martin F."/>
            <person name="Cullen D."/>
            <person name="Grigoriev I.V."/>
            <person name="Hibbett D.S."/>
        </authorList>
    </citation>
    <scope>NUCLEOTIDE SEQUENCE [LARGE SCALE GENOMIC DNA]</scope>
    <source>
        <strain evidence="12">RWD-64-598 SS2</strain>
    </source>
</reference>
<keyword evidence="4" id="KW-0813">Transport</keyword>
<evidence type="ECO:0000256" key="8">
    <source>
        <dbReference type="ARBA" id="ARBA00023034"/>
    </source>
</evidence>
<name>A0A5M3MJG3_CONPW</name>
<evidence type="ECO:0000256" key="2">
    <source>
        <dbReference type="ARBA" id="ARBA00004347"/>
    </source>
</evidence>
<keyword evidence="12" id="KW-1185">Reference proteome</keyword>
<dbReference type="Pfam" id="PF04733">
    <property type="entry name" value="Coatomer_E"/>
    <property type="match status" value="1"/>
</dbReference>
<dbReference type="Gene3D" id="1.25.40.10">
    <property type="entry name" value="Tetratricopeptide repeat domain"/>
    <property type="match status" value="1"/>
</dbReference>
<evidence type="ECO:0000256" key="4">
    <source>
        <dbReference type="ARBA" id="ARBA00022448"/>
    </source>
</evidence>
<comment type="subcellular location">
    <subcellularLocation>
        <location evidence="2">Cytoplasmic vesicle</location>
        <location evidence="2">COPI-coated vesicle membrane</location>
        <topology evidence="2">Peripheral membrane protein</topology>
        <orientation evidence="2">Cytoplasmic side</orientation>
    </subcellularLocation>
    <subcellularLocation>
        <location evidence="1">Golgi apparatus membrane</location>
        <topology evidence="1">Peripheral membrane protein</topology>
        <orientation evidence="1">Cytoplasmic side</orientation>
    </subcellularLocation>
</comment>
<proteinExistence type="inferred from homology"/>
<comment type="similarity">
    <text evidence="3">Belongs to the COPE family.</text>
</comment>
<organism evidence="11 12">
    <name type="scientific">Coniophora puteana (strain RWD-64-598)</name>
    <name type="common">Brown rot fungus</name>
    <dbReference type="NCBI Taxonomy" id="741705"/>
    <lineage>
        <taxon>Eukaryota</taxon>
        <taxon>Fungi</taxon>
        <taxon>Dikarya</taxon>
        <taxon>Basidiomycota</taxon>
        <taxon>Agaricomycotina</taxon>
        <taxon>Agaricomycetes</taxon>
        <taxon>Agaricomycetidae</taxon>
        <taxon>Boletales</taxon>
        <taxon>Coniophorineae</taxon>
        <taxon>Coniophoraceae</taxon>
        <taxon>Coniophora</taxon>
    </lineage>
</organism>
<dbReference type="GO" id="GO:0015031">
    <property type="term" value="P:protein transport"/>
    <property type="evidence" value="ECO:0007669"/>
    <property type="project" value="UniProtKB-KW"/>
</dbReference>
<dbReference type="GO" id="GO:0005198">
    <property type="term" value="F:structural molecule activity"/>
    <property type="evidence" value="ECO:0007669"/>
    <property type="project" value="InterPro"/>
</dbReference>
<dbReference type="GO" id="GO:0030126">
    <property type="term" value="C:COPI vesicle coat"/>
    <property type="evidence" value="ECO:0007669"/>
    <property type="project" value="TreeGrafter"/>
</dbReference>
<dbReference type="OMA" id="MIVLSQH"/>
<gene>
    <name evidence="11" type="ORF">CONPUDRAFT_107666</name>
</gene>
<dbReference type="KEGG" id="cput:CONPUDRAFT_107666"/>
<evidence type="ECO:0000313" key="12">
    <source>
        <dbReference type="Proteomes" id="UP000053558"/>
    </source>
</evidence>
<evidence type="ECO:0000256" key="9">
    <source>
        <dbReference type="ARBA" id="ARBA00023136"/>
    </source>
</evidence>
<keyword evidence="5" id="KW-0963">Cytoplasm</keyword>
<comment type="caution">
    <text evidence="11">The sequence shown here is derived from an EMBL/GenBank/DDBJ whole genome shotgun (WGS) entry which is preliminary data.</text>
</comment>
<dbReference type="AlphaFoldDB" id="A0A5M3MJG3"/>
<evidence type="ECO:0000256" key="6">
    <source>
        <dbReference type="ARBA" id="ARBA00022892"/>
    </source>
</evidence>
<dbReference type="PANTHER" id="PTHR10805">
    <property type="entry name" value="COATOMER SUBUNIT EPSILON"/>
    <property type="match status" value="1"/>
</dbReference>
<sequence>MESSEVYHIKQQFTLGAYPALVQQDLPDPNSPDYNHALLYKARALIALGKTSEAAGLIPRETESPALKAVSAFSQYITSPGDESLEPLRDLAVEVEGDDGEGEPWEKDAVRVIAATAFVRAEELEEALETLSTAASDEAIALKILIYLSISRPQSARKSLLTPLQQNPDSLPLQLSEAMLLLFYPGSHASSSLSGPADPYNSSMSFYTEHLASPSITSHRLLTARGLIRLARGEISAAKSDIEEALATSGANDPEALAASIVALALGGAKRAEIDEAFEKLVQADPEYPMVKDTKEKADLFDSCAAKYTVPAVAGRA</sequence>
<keyword evidence="6" id="KW-0931">ER-Golgi transport</keyword>
<dbReference type="GO" id="GO:0006891">
    <property type="term" value="P:intra-Golgi vesicle-mediated transport"/>
    <property type="evidence" value="ECO:0007669"/>
    <property type="project" value="TreeGrafter"/>
</dbReference>
<dbReference type="Proteomes" id="UP000053558">
    <property type="component" value="Unassembled WGS sequence"/>
</dbReference>
<evidence type="ECO:0000256" key="10">
    <source>
        <dbReference type="ARBA" id="ARBA00023329"/>
    </source>
</evidence>
<accession>A0A5M3MJG3</accession>
<dbReference type="GO" id="GO:0006890">
    <property type="term" value="P:retrograde vesicle-mediated transport, Golgi to endoplasmic reticulum"/>
    <property type="evidence" value="ECO:0007669"/>
    <property type="project" value="InterPro"/>
</dbReference>
<keyword evidence="10" id="KW-0968">Cytoplasmic vesicle</keyword>
<dbReference type="GO" id="GO:0000139">
    <property type="term" value="C:Golgi membrane"/>
    <property type="evidence" value="ECO:0007669"/>
    <property type="project" value="UniProtKB-SubCell"/>
</dbReference>
<dbReference type="InterPro" id="IPR011990">
    <property type="entry name" value="TPR-like_helical_dom_sf"/>
</dbReference>
<evidence type="ECO:0000256" key="3">
    <source>
        <dbReference type="ARBA" id="ARBA00008827"/>
    </source>
</evidence>
<dbReference type="GeneID" id="19198653"/>
<evidence type="ECO:0000256" key="5">
    <source>
        <dbReference type="ARBA" id="ARBA00022490"/>
    </source>
</evidence>
<dbReference type="EMBL" id="JH711581">
    <property type="protein sequence ID" value="EIW79352.1"/>
    <property type="molecule type" value="Genomic_DNA"/>
</dbReference>
<protein>
    <recommendedName>
        <fullName evidence="13">Coatomer subunit epsilon</fullName>
    </recommendedName>
</protein>
<dbReference type="InterPro" id="IPR006822">
    <property type="entry name" value="Coatomer_esu"/>
</dbReference>
<evidence type="ECO:0008006" key="13">
    <source>
        <dbReference type="Google" id="ProtNLM"/>
    </source>
</evidence>
<dbReference type="RefSeq" id="XP_007771002.1">
    <property type="nucleotide sequence ID" value="XM_007772812.1"/>
</dbReference>
<dbReference type="OrthoDB" id="310217at2759"/>
<keyword evidence="8" id="KW-0333">Golgi apparatus</keyword>